<organism evidence="2 3">
    <name type="scientific">Actinoplanes ianthinogenes</name>
    <dbReference type="NCBI Taxonomy" id="122358"/>
    <lineage>
        <taxon>Bacteria</taxon>
        <taxon>Bacillati</taxon>
        <taxon>Actinomycetota</taxon>
        <taxon>Actinomycetes</taxon>
        <taxon>Micromonosporales</taxon>
        <taxon>Micromonosporaceae</taxon>
        <taxon>Actinoplanes</taxon>
    </lineage>
</organism>
<evidence type="ECO:0000313" key="2">
    <source>
        <dbReference type="EMBL" id="BCJ40540.1"/>
    </source>
</evidence>
<dbReference type="EMBL" id="AP023356">
    <property type="protein sequence ID" value="BCJ40540.1"/>
    <property type="molecule type" value="Genomic_DNA"/>
</dbReference>
<feature type="transmembrane region" description="Helical" evidence="1">
    <location>
        <begin position="21"/>
        <end position="50"/>
    </location>
</feature>
<gene>
    <name evidence="2" type="ORF">Aiant_11970</name>
</gene>
<evidence type="ECO:0008006" key="4">
    <source>
        <dbReference type="Google" id="ProtNLM"/>
    </source>
</evidence>
<sequence length="188" mass="19976">MEEPPPVRADWRDRLTLATDLALIGIAVTVLALPLVTAPAALVTGSAAVHGRYRGGRLPSWRPMLRQYLRGILPGLPALLAASALLIDLTAVRNGWVPGGRPLLAITVVAAVYLSGVAALTLVALGRSPDLPWRAAARWSWDRPKCATTLAATGLIALLLTLTVPVTLPLVIGFHLFALHMIADRLAR</sequence>
<keyword evidence="1" id="KW-1133">Transmembrane helix</keyword>
<evidence type="ECO:0000256" key="1">
    <source>
        <dbReference type="SAM" id="Phobius"/>
    </source>
</evidence>
<name>A0ABM7LMV4_9ACTN</name>
<keyword evidence="1" id="KW-0472">Membrane</keyword>
<feature type="transmembrane region" description="Helical" evidence="1">
    <location>
        <begin position="71"/>
        <end position="91"/>
    </location>
</feature>
<protein>
    <recommendedName>
        <fullName evidence="4">DUF624 domain-containing protein</fullName>
    </recommendedName>
</protein>
<feature type="transmembrane region" description="Helical" evidence="1">
    <location>
        <begin position="103"/>
        <end position="125"/>
    </location>
</feature>
<dbReference type="RefSeq" id="WP_189335878.1">
    <property type="nucleotide sequence ID" value="NZ_AP023356.1"/>
</dbReference>
<accession>A0ABM7LMV4</accession>
<keyword evidence="1" id="KW-0812">Transmembrane</keyword>
<dbReference type="Proteomes" id="UP000676967">
    <property type="component" value="Chromosome"/>
</dbReference>
<reference evidence="2 3" key="1">
    <citation type="submission" date="2020-08" db="EMBL/GenBank/DDBJ databases">
        <title>Whole genome shotgun sequence of Actinoplanes ianthinogenes NBRC 13996.</title>
        <authorList>
            <person name="Komaki H."/>
            <person name="Tamura T."/>
        </authorList>
    </citation>
    <scope>NUCLEOTIDE SEQUENCE [LARGE SCALE GENOMIC DNA]</scope>
    <source>
        <strain evidence="2 3">NBRC 13996</strain>
    </source>
</reference>
<keyword evidence="3" id="KW-1185">Reference proteome</keyword>
<evidence type="ECO:0000313" key="3">
    <source>
        <dbReference type="Proteomes" id="UP000676967"/>
    </source>
</evidence>
<proteinExistence type="predicted"/>